<dbReference type="EMBL" id="CP036269">
    <property type="protein sequence ID" value="QDT45156.1"/>
    <property type="molecule type" value="Genomic_DNA"/>
</dbReference>
<evidence type="ECO:0000313" key="4">
    <source>
        <dbReference type="Proteomes" id="UP000317171"/>
    </source>
</evidence>
<protein>
    <submittedName>
        <fullName evidence="3">PilZ domain protein</fullName>
    </submittedName>
</protein>
<evidence type="ECO:0000256" key="1">
    <source>
        <dbReference type="SAM" id="Phobius"/>
    </source>
</evidence>
<evidence type="ECO:0000313" key="3">
    <source>
        <dbReference type="EMBL" id="QDT45156.1"/>
    </source>
</evidence>
<name>A0A517RMP9_9PLAN</name>
<gene>
    <name evidence="3" type="ORF">Pan241w_52750</name>
</gene>
<keyword evidence="1" id="KW-0472">Membrane</keyword>
<feature type="transmembrane region" description="Helical" evidence="1">
    <location>
        <begin position="12"/>
        <end position="30"/>
    </location>
</feature>
<sequence length="250" mass="27862">MFCTHANNSERITLSTLIGWFSLCLLAAGWGPQLDSTLTQLWTNVGLFGLVSAVGLGVGQQAREANRQRKQRIITARHIERYLNRFAAENGAIKDLINTALRRIAEDGEGHHNRERKGVEQRDETRLPFYHPVQVQPLDDSESLSTEHGQTTFTAYIRDISSGGVGLIHDQPIPPGLVMLTFNLRNAKTVSIFAKLLWQHHQPDGKFSSGGKLIKVRTPVNLRESVSEGVGCQNSILHEETHHDDNLACE</sequence>
<evidence type="ECO:0000259" key="2">
    <source>
        <dbReference type="Pfam" id="PF07238"/>
    </source>
</evidence>
<proteinExistence type="predicted"/>
<organism evidence="3 4">
    <name type="scientific">Gimesia alba</name>
    <dbReference type="NCBI Taxonomy" id="2527973"/>
    <lineage>
        <taxon>Bacteria</taxon>
        <taxon>Pseudomonadati</taxon>
        <taxon>Planctomycetota</taxon>
        <taxon>Planctomycetia</taxon>
        <taxon>Planctomycetales</taxon>
        <taxon>Planctomycetaceae</taxon>
        <taxon>Gimesia</taxon>
    </lineage>
</organism>
<keyword evidence="1" id="KW-1133">Transmembrane helix</keyword>
<feature type="domain" description="PilZ" evidence="2">
    <location>
        <begin position="121"/>
        <end position="206"/>
    </location>
</feature>
<feature type="transmembrane region" description="Helical" evidence="1">
    <location>
        <begin position="42"/>
        <end position="62"/>
    </location>
</feature>
<dbReference type="KEGG" id="gaz:Pan241w_52750"/>
<keyword evidence="1" id="KW-0812">Transmembrane</keyword>
<dbReference type="Proteomes" id="UP000317171">
    <property type="component" value="Chromosome"/>
</dbReference>
<accession>A0A517RMP9</accession>
<dbReference type="AlphaFoldDB" id="A0A517RMP9"/>
<dbReference type="GO" id="GO:0035438">
    <property type="term" value="F:cyclic-di-GMP binding"/>
    <property type="evidence" value="ECO:0007669"/>
    <property type="project" value="InterPro"/>
</dbReference>
<keyword evidence="4" id="KW-1185">Reference proteome</keyword>
<dbReference type="RefSeq" id="WP_145221304.1">
    <property type="nucleotide sequence ID" value="NZ_CP036269.1"/>
</dbReference>
<dbReference type="OrthoDB" id="303812at2"/>
<reference evidence="3 4" key="1">
    <citation type="submission" date="2019-02" db="EMBL/GenBank/DDBJ databases">
        <title>Deep-cultivation of Planctomycetes and their phenomic and genomic characterization uncovers novel biology.</title>
        <authorList>
            <person name="Wiegand S."/>
            <person name="Jogler M."/>
            <person name="Boedeker C."/>
            <person name="Pinto D."/>
            <person name="Vollmers J."/>
            <person name="Rivas-Marin E."/>
            <person name="Kohn T."/>
            <person name="Peeters S.H."/>
            <person name="Heuer A."/>
            <person name="Rast P."/>
            <person name="Oberbeckmann S."/>
            <person name="Bunk B."/>
            <person name="Jeske O."/>
            <person name="Meyerdierks A."/>
            <person name="Storesund J.E."/>
            <person name="Kallscheuer N."/>
            <person name="Luecker S."/>
            <person name="Lage O.M."/>
            <person name="Pohl T."/>
            <person name="Merkel B.J."/>
            <person name="Hornburger P."/>
            <person name="Mueller R.-W."/>
            <person name="Bruemmer F."/>
            <person name="Labrenz M."/>
            <person name="Spormann A.M."/>
            <person name="Op den Camp H."/>
            <person name="Overmann J."/>
            <person name="Amann R."/>
            <person name="Jetten M.S.M."/>
            <person name="Mascher T."/>
            <person name="Medema M.H."/>
            <person name="Devos D.P."/>
            <person name="Kaster A.-K."/>
            <person name="Ovreas L."/>
            <person name="Rohde M."/>
            <person name="Galperin M.Y."/>
            <person name="Jogler C."/>
        </authorList>
    </citation>
    <scope>NUCLEOTIDE SEQUENCE [LARGE SCALE GENOMIC DNA]</scope>
    <source>
        <strain evidence="3 4">Pan241w</strain>
    </source>
</reference>
<dbReference type="InterPro" id="IPR009875">
    <property type="entry name" value="PilZ_domain"/>
</dbReference>
<dbReference type="Pfam" id="PF07238">
    <property type="entry name" value="PilZ"/>
    <property type="match status" value="1"/>
</dbReference>
<dbReference type="SUPFAM" id="SSF141371">
    <property type="entry name" value="PilZ domain-like"/>
    <property type="match status" value="1"/>
</dbReference>